<dbReference type="CDD" id="cd05381">
    <property type="entry name" value="CAP_PR-1"/>
    <property type="match status" value="1"/>
</dbReference>
<evidence type="ECO:0000313" key="4">
    <source>
        <dbReference type="RefSeq" id="XP_022972405.1"/>
    </source>
</evidence>
<feature type="signal peptide" evidence="1">
    <location>
        <begin position="1"/>
        <end position="22"/>
    </location>
</feature>
<keyword evidence="3" id="KW-1185">Reference proteome</keyword>
<dbReference type="Pfam" id="PF00188">
    <property type="entry name" value="CAP"/>
    <property type="match status" value="1"/>
</dbReference>
<dbReference type="KEGG" id="cmax:111470972"/>
<reference evidence="4" key="1">
    <citation type="submission" date="2025-08" db="UniProtKB">
        <authorList>
            <consortium name="RefSeq"/>
        </authorList>
    </citation>
    <scope>IDENTIFICATION</scope>
    <source>
        <tissue evidence="4">Young leaves</tissue>
    </source>
</reference>
<proteinExistence type="predicted"/>
<dbReference type="GeneID" id="111470972"/>
<dbReference type="Gene3D" id="3.40.33.10">
    <property type="entry name" value="CAP"/>
    <property type="match status" value="1"/>
</dbReference>
<sequence length="158" mass="17995">MASPIWLVGLALILASISPTVAKSYPKDFVDAHNVIRAEYGVGPVFWNTTLAIYARKFAKTKIGNCKLEYSNGPYGENLAEAYDNTTAKLTVDKWAMEKKYYDYKENKCMEEECGHFRQVVWKDTTSIGCAEIECIKDYIFTVCNYYPSGNHLNELPY</sequence>
<organism evidence="3 4">
    <name type="scientific">Cucurbita maxima</name>
    <name type="common">Pumpkin</name>
    <name type="synonym">Winter squash</name>
    <dbReference type="NCBI Taxonomy" id="3661"/>
    <lineage>
        <taxon>Eukaryota</taxon>
        <taxon>Viridiplantae</taxon>
        <taxon>Streptophyta</taxon>
        <taxon>Embryophyta</taxon>
        <taxon>Tracheophyta</taxon>
        <taxon>Spermatophyta</taxon>
        <taxon>Magnoliopsida</taxon>
        <taxon>eudicotyledons</taxon>
        <taxon>Gunneridae</taxon>
        <taxon>Pentapetalae</taxon>
        <taxon>rosids</taxon>
        <taxon>fabids</taxon>
        <taxon>Cucurbitales</taxon>
        <taxon>Cucurbitaceae</taxon>
        <taxon>Cucurbiteae</taxon>
        <taxon>Cucurbita</taxon>
    </lineage>
</organism>
<evidence type="ECO:0000256" key="1">
    <source>
        <dbReference type="SAM" id="SignalP"/>
    </source>
</evidence>
<dbReference type="Proteomes" id="UP000504608">
    <property type="component" value="Unplaced"/>
</dbReference>
<keyword evidence="1" id="KW-0732">Signal</keyword>
<protein>
    <submittedName>
        <fullName evidence="4">Basic form of pathogenesis-related protein 1-like</fullName>
    </submittedName>
</protein>
<gene>
    <name evidence="4" type="primary">LOC111470972</name>
</gene>
<feature type="domain" description="SCP" evidence="2">
    <location>
        <begin position="24"/>
        <end position="154"/>
    </location>
</feature>
<dbReference type="InterPro" id="IPR014044">
    <property type="entry name" value="CAP_dom"/>
</dbReference>
<dbReference type="InterPro" id="IPR035940">
    <property type="entry name" value="CAP_sf"/>
</dbReference>
<dbReference type="SUPFAM" id="SSF55797">
    <property type="entry name" value="PR-1-like"/>
    <property type="match status" value="1"/>
</dbReference>
<dbReference type="AlphaFoldDB" id="A0A6J1I8I8"/>
<dbReference type="PANTHER" id="PTHR10334">
    <property type="entry name" value="CYSTEINE-RICH SECRETORY PROTEIN-RELATED"/>
    <property type="match status" value="1"/>
</dbReference>
<dbReference type="InterPro" id="IPR001283">
    <property type="entry name" value="CRISP-related"/>
</dbReference>
<evidence type="ECO:0000259" key="2">
    <source>
        <dbReference type="SMART" id="SM00198"/>
    </source>
</evidence>
<feature type="chain" id="PRO_5026986602" evidence="1">
    <location>
        <begin position="23"/>
        <end position="158"/>
    </location>
</feature>
<name>A0A6J1I8I8_CUCMA</name>
<dbReference type="OrthoDB" id="1472065at2759"/>
<dbReference type="RefSeq" id="XP_022972405.1">
    <property type="nucleotide sequence ID" value="XM_023116637.1"/>
</dbReference>
<dbReference type="PRINTS" id="PR00837">
    <property type="entry name" value="V5TPXLIKE"/>
</dbReference>
<accession>A0A6J1I8I8</accession>
<evidence type="ECO:0000313" key="3">
    <source>
        <dbReference type="Proteomes" id="UP000504608"/>
    </source>
</evidence>
<dbReference type="SMART" id="SM00198">
    <property type="entry name" value="SCP"/>
    <property type="match status" value="1"/>
</dbReference>
<dbReference type="FunFam" id="3.40.33.10:FF:000004">
    <property type="entry name" value="CAP, cysteine-rich secretory protein, antigen 5"/>
    <property type="match status" value="1"/>
</dbReference>